<reference evidence="6 7" key="1">
    <citation type="submission" date="2021-02" db="EMBL/GenBank/DDBJ databases">
        <title>Streptomyces spirodelae sp. nov., isolated from duckweed.</title>
        <authorList>
            <person name="Saimee Y."/>
            <person name="Duangmal K."/>
        </authorList>
    </citation>
    <scope>NUCLEOTIDE SEQUENCE [LARGE SCALE GENOMIC DNA]</scope>
    <source>
        <strain evidence="6 7">DSM 42105</strain>
    </source>
</reference>
<evidence type="ECO:0000313" key="7">
    <source>
        <dbReference type="Proteomes" id="UP000721954"/>
    </source>
</evidence>
<dbReference type="Proteomes" id="UP000721954">
    <property type="component" value="Unassembled WGS sequence"/>
</dbReference>
<proteinExistence type="predicted"/>
<dbReference type="InterPro" id="IPR013815">
    <property type="entry name" value="ATP_grasp_subdomain_1"/>
</dbReference>
<keyword evidence="2 4" id="KW-0547">Nucleotide-binding</keyword>
<dbReference type="PANTHER" id="PTHR43585:SF2">
    <property type="entry name" value="ATP-GRASP ENZYME FSQD"/>
    <property type="match status" value="1"/>
</dbReference>
<dbReference type="InterPro" id="IPR052032">
    <property type="entry name" value="ATP-dep_AA_Ligase"/>
</dbReference>
<evidence type="ECO:0000256" key="2">
    <source>
        <dbReference type="ARBA" id="ARBA00022741"/>
    </source>
</evidence>
<dbReference type="GO" id="GO:0016874">
    <property type="term" value="F:ligase activity"/>
    <property type="evidence" value="ECO:0007669"/>
    <property type="project" value="UniProtKB-KW"/>
</dbReference>
<comment type="caution">
    <text evidence="6">The sequence shown here is derived from an EMBL/GenBank/DDBJ whole genome shotgun (WGS) entry which is preliminary data.</text>
</comment>
<dbReference type="Pfam" id="PF02786">
    <property type="entry name" value="CPSase_L_D2"/>
    <property type="match status" value="1"/>
</dbReference>
<organism evidence="6 7">
    <name type="scientific">Streptomyces smyrnaeus</name>
    <dbReference type="NCBI Taxonomy" id="1387713"/>
    <lineage>
        <taxon>Bacteria</taxon>
        <taxon>Bacillati</taxon>
        <taxon>Actinomycetota</taxon>
        <taxon>Actinomycetes</taxon>
        <taxon>Kitasatosporales</taxon>
        <taxon>Streptomycetaceae</taxon>
        <taxon>Streptomyces</taxon>
    </lineage>
</organism>
<dbReference type="InterPro" id="IPR011761">
    <property type="entry name" value="ATP-grasp"/>
</dbReference>
<dbReference type="RefSeq" id="WP_209210201.1">
    <property type="nucleotide sequence ID" value="NZ_JAFFZM010000004.1"/>
</dbReference>
<evidence type="ECO:0000256" key="4">
    <source>
        <dbReference type="PROSITE-ProRule" id="PRU00409"/>
    </source>
</evidence>
<keyword evidence="3 4" id="KW-0067">ATP-binding</keyword>
<keyword evidence="1 6" id="KW-0436">Ligase</keyword>
<dbReference type="PANTHER" id="PTHR43585">
    <property type="entry name" value="FUMIPYRROLE BIOSYNTHESIS PROTEIN C"/>
    <property type="match status" value="1"/>
</dbReference>
<dbReference type="GeneID" id="96258773"/>
<dbReference type="PROSITE" id="PS50975">
    <property type="entry name" value="ATP_GRASP"/>
    <property type="match status" value="1"/>
</dbReference>
<evidence type="ECO:0000256" key="1">
    <source>
        <dbReference type="ARBA" id="ARBA00022598"/>
    </source>
</evidence>
<gene>
    <name evidence="6" type="ORF">JW613_09160</name>
</gene>
<evidence type="ECO:0000259" key="5">
    <source>
        <dbReference type="PROSITE" id="PS50975"/>
    </source>
</evidence>
<keyword evidence="7" id="KW-1185">Reference proteome</keyword>
<evidence type="ECO:0000313" key="6">
    <source>
        <dbReference type="EMBL" id="MBO8198474.1"/>
    </source>
</evidence>
<sequence length="405" mass="43785">MRASSERGAVVLVDSDYADTPYDKWAADAGIGLELLVSGSRFPQYRHVPGARCFPDYRTGGTLEQAVLETLTTTPAQSLVARAESDLLRAARLREVLGVPGQNWDSALAFRDKVLMKTLVAEAGLAVPDFAPIRVLVDLLAFLRQHGYPVVVKPAYGSGSTGTHVLRGPEDLARLLNGPLPEYAQVERFVTGTMYVVDGLVAEGEPVTSFVSRYLNDCLSYRSGTPLGSTQLTSDDPLVPRLVDFAHRVLDALPTPRCTSYHLEVFHTPEDELVLCEVASRTGGALTAAAIRAASGIDLDREWFLAQAVPRHPAPRGATGVEPGRAAGWVVFYPRSGQLVALPQDPPPFVAEERHRGTVGATYQGGAKSGVYLSGYVVTGGDAAQVEQRVDELVQWYAAESRWRD</sequence>
<dbReference type="SUPFAM" id="SSF56059">
    <property type="entry name" value="Glutathione synthetase ATP-binding domain-like"/>
    <property type="match status" value="1"/>
</dbReference>
<dbReference type="EMBL" id="JAFFZM010000004">
    <property type="protein sequence ID" value="MBO8198474.1"/>
    <property type="molecule type" value="Genomic_DNA"/>
</dbReference>
<name>A0ABS3XSY8_9ACTN</name>
<accession>A0ABS3XSY8</accession>
<dbReference type="Gene3D" id="3.30.470.20">
    <property type="entry name" value="ATP-grasp fold, B domain"/>
    <property type="match status" value="1"/>
</dbReference>
<dbReference type="Gene3D" id="3.40.50.20">
    <property type="match status" value="1"/>
</dbReference>
<dbReference type="InterPro" id="IPR005479">
    <property type="entry name" value="CPAse_ATP-bd"/>
</dbReference>
<evidence type="ECO:0000256" key="3">
    <source>
        <dbReference type="ARBA" id="ARBA00022840"/>
    </source>
</evidence>
<feature type="domain" description="ATP-grasp" evidence="5">
    <location>
        <begin position="117"/>
        <end position="308"/>
    </location>
</feature>
<dbReference type="Gene3D" id="3.30.1490.20">
    <property type="entry name" value="ATP-grasp fold, A domain"/>
    <property type="match status" value="1"/>
</dbReference>
<protein>
    <submittedName>
        <fullName evidence="6">ATP-dependent carboxylate-amine ligase</fullName>
    </submittedName>
</protein>